<reference evidence="1 2" key="1">
    <citation type="journal article" date="2019" name="ISME J.">
        <title>Genome analyses of uncultured TG2/ZB3 bacteria in 'Margulisbacteria' specifically attached to ectosymbiotic spirochetes of protists in the termite gut.</title>
        <authorList>
            <person name="Utami Y.D."/>
            <person name="Kuwahara H."/>
            <person name="Igai K."/>
            <person name="Murakami T."/>
            <person name="Sugaya K."/>
            <person name="Morikawa T."/>
            <person name="Nagura Y."/>
            <person name="Yuki M."/>
            <person name="Deevong P."/>
            <person name="Inoue T."/>
            <person name="Kihara K."/>
            <person name="Lo N."/>
            <person name="Yamada A."/>
            <person name="Ohkuma M."/>
            <person name="Hongoh Y."/>
        </authorList>
    </citation>
    <scope>NUCLEOTIDE SEQUENCE [LARGE SCALE GENOMIC DNA]</scope>
    <source>
        <strain evidence="1">NkOx7-02</strain>
    </source>
</reference>
<keyword evidence="2" id="KW-1185">Reference proteome</keyword>
<gene>
    <name evidence="1" type="ORF">NO2_0161</name>
</gene>
<dbReference type="AlphaFoldDB" id="A0A388TFT7"/>
<dbReference type="SUPFAM" id="SSF53335">
    <property type="entry name" value="S-adenosyl-L-methionine-dependent methyltransferases"/>
    <property type="match status" value="1"/>
</dbReference>
<organism evidence="1 2">
    <name type="scientific">Candidatus Termititenax persephonae</name>
    <dbReference type="NCBI Taxonomy" id="2218525"/>
    <lineage>
        <taxon>Bacteria</taxon>
        <taxon>Bacillati</taxon>
        <taxon>Candidatus Margulisiibacteriota</taxon>
        <taxon>Candidatus Termititenacia</taxon>
        <taxon>Candidatus Termititenacales</taxon>
        <taxon>Candidatus Termititenacaceae</taxon>
        <taxon>Candidatus Termititenax</taxon>
    </lineage>
</organism>
<dbReference type="CDD" id="cd02440">
    <property type="entry name" value="AdoMet_MTases"/>
    <property type="match status" value="1"/>
</dbReference>
<dbReference type="Gene3D" id="3.40.50.150">
    <property type="entry name" value="Vaccinia Virus protein VP39"/>
    <property type="match status" value="1"/>
</dbReference>
<dbReference type="InterPro" id="IPR029063">
    <property type="entry name" value="SAM-dependent_MTases_sf"/>
</dbReference>
<dbReference type="PANTHER" id="PTHR43861">
    <property type="entry name" value="TRANS-ACONITATE 2-METHYLTRANSFERASE-RELATED"/>
    <property type="match status" value="1"/>
</dbReference>
<accession>A0A388TFT7</accession>
<evidence type="ECO:0000313" key="2">
    <source>
        <dbReference type="Proteomes" id="UP000275925"/>
    </source>
</evidence>
<name>A0A388TFT7_9BACT</name>
<evidence type="ECO:0000313" key="1">
    <source>
        <dbReference type="EMBL" id="GBR75491.1"/>
    </source>
</evidence>
<dbReference type="Pfam" id="PF13489">
    <property type="entry name" value="Methyltransf_23"/>
    <property type="match status" value="1"/>
</dbReference>
<comment type="caution">
    <text evidence="1">The sequence shown here is derived from an EMBL/GenBank/DDBJ whole genome shotgun (WGS) entry which is preliminary data.</text>
</comment>
<dbReference type="EMBL" id="BGZO01000003">
    <property type="protein sequence ID" value="GBR75491.1"/>
    <property type="molecule type" value="Genomic_DNA"/>
</dbReference>
<evidence type="ECO:0008006" key="3">
    <source>
        <dbReference type="Google" id="ProtNLM"/>
    </source>
</evidence>
<sequence length="298" mass="34677">MYECIYSQTEKIPEYDRYVKYAAGIKKQKQQLRWLSEQEETYWAVNKVLSKKGRNKKDLKIVEVGCGLGYLTYALVQGGYYTVGLDVSQNAIDNAISNYGNHYICADIFEFSKQHIGEFDVVILTEVIEHISNPLDMLKTLVQLLKLNGHIVLTTPNKSFFCKEQIWFSTIPPVHLYWYSEKTMRYMAKKLSVGLSFVNFSRYYKAHPFSIKRLSLYPKYPVLNSLGQIITQRRSPIGNVNVDNADAVKKWKIFVKKIIPHACYDIYIYIRKQIERRIEIADCGKRGLVMAVVLKKRI</sequence>
<dbReference type="Proteomes" id="UP000275925">
    <property type="component" value="Unassembled WGS sequence"/>
</dbReference>
<protein>
    <recommendedName>
        <fullName evidence="3">SAM-dependent methyltransferases</fullName>
    </recommendedName>
</protein>
<proteinExistence type="predicted"/>